<keyword evidence="1" id="KW-0812">Transmembrane</keyword>
<proteinExistence type="predicted"/>
<organism evidence="2 3">
    <name type="scientific">Methanorbis furvi</name>
    <dbReference type="NCBI Taxonomy" id="3028299"/>
    <lineage>
        <taxon>Archaea</taxon>
        <taxon>Methanobacteriati</taxon>
        <taxon>Methanobacteriota</taxon>
        <taxon>Stenosarchaea group</taxon>
        <taxon>Methanomicrobia</taxon>
        <taxon>Methanomicrobiales</taxon>
        <taxon>Methanocorpusculaceae</taxon>
        <taxon>Methanorbis</taxon>
    </lineage>
</organism>
<dbReference type="AlphaFoldDB" id="A0AAE4MB39"/>
<evidence type="ECO:0000313" key="2">
    <source>
        <dbReference type="EMBL" id="MDV0441116.1"/>
    </source>
</evidence>
<reference evidence="2" key="1">
    <citation type="submission" date="2023-06" db="EMBL/GenBank/DDBJ databases">
        <title>Genome sequence of Methancorpusculaceae sp. Ag1.</title>
        <authorList>
            <person name="Protasov E."/>
            <person name="Platt K."/>
            <person name="Poehlein A."/>
            <person name="Daniel R."/>
            <person name="Brune A."/>
        </authorList>
    </citation>
    <scope>NUCLEOTIDE SEQUENCE</scope>
    <source>
        <strain evidence="2">Ag1</strain>
    </source>
</reference>
<comment type="caution">
    <text evidence="2">The sequence shown here is derived from an EMBL/GenBank/DDBJ whole genome shotgun (WGS) entry which is preliminary data.</text>
</comment>
<accession>A0AAE4MB39</accession>
<dbReference type="Proteomes" id="UP001273136">
    <property type="component" value="Unassembled WGS sequence"/>
</dbReference>
<name>A0AAE4MB39_9EURY</name>
<keyword evidence="1" id="KW-0472">Membrane</keyword>
<evidence type="ECO:0000256" key="1">
    <source>
        <dbReference type="SAM" id="Phobius"/>
    </source>
</evidence>
<evidence type="ECO:0000313" key="3">
    <source>
        <dbReference type="Proteomes" id="UP001273136"/>
    </source>
</evidence>
<feature type="transmembrane region" description="Helical" evidence="1">
    <location>
        <begin position="72"/>
        <end position="97"/>
    </location>
</feature>
<sequence>MIKIFWASEFFVFEGVISVMFLVRLRSCVFGGCYFFAMMNYEHFQYARSGVYMLVCRILFCNTPRTEKQMTVPVVLVLHKFFWFSLTLLMICFIYPLKFSDILIDLREFSYIL</sequence>
<feature type="transmembrane region" description="Helical" evidence="1">
    <location>
        <begin position="12"/>
        <end position="37"/>
    </location>
</feature>
<gene>
    <name evidence="2" type="ORF">McpAg1_02950</name>
</gene>
<dbReference type="EMBL" id="JAWDKA010000001">
    <property type="protein sequence ID" value="MDV0441116.1"/>
    <property type="molecule type" value="Genomic_DNA"/>
</dbReference>
<keyword evidence="3" id="KW-1185">Reference proteome</keyword>
<keyword evidence="1" id="KW-1133">Transmembrane helix</keyword>
<protein>
    <submittedName>
        <fullName evidence="2">Uncharacterized protein</fullName>
    </submittedName>
</protein>